<evidence type="ECO:0000313" key="10">
    <source>
        <dbReference type="Proteomes" id="UP000799777"/>
    </source>
</evidence>
<feature type="region of interest" description="Disordered" evidence="7">
    <location>
        <begin position="595"/>
        <end position="624"/>
    </location>
</feature>
<feature type="compositionally biased region" description="Polar residues" evidence="7">
    <location>
        <begin position="598"/>
        <end position="624"/>
    </location>
</feature>
<dbReference type="GO" id="GO:0005667">
    <property type="term" value="C:transcription regulator complex"/>
    <property type="evidence" value="ECO:0007669"/>
    <property type="project" value="TreeGrafter"/>
</dbReference>
<dbReference type="OrthoDB" id="10006572at2759"/>
<evidence type="ECO:0000256" key="1">
    <source>
        <dbReference type="ARBA" id="ARBA00004123"/>
    </source>
</evidence>
<evidence type="ECO:0000259" key="8">
    <source>
        <dbReference type="PROSITE" id="PS51088"/>
    </source>
</evidence>
<protein>
    <recommendedName>
        <fullName evidence="8">TEA domain-containing protein</fullName>
    </recommendedName>
</protein>
<dbReference type="GO" id="GO:0000978">
    <property type="term" value="F:RNA polymerase II cis-regulatory region sequence-specific DNA binding"/>
    <property type="evidence" value="ECO:0007669"/>
    <property type="project" value="TreeGrafter"/>
</dbReference>
<accession>A0A9P4HGP4</accession>
<comment type="similarity">
    <text evidence="2">Belongs to the TEC1 family.</text>
</comment>
<name>A0A9P4HGP4_9PLEO</name>
<feature type="region of interest" description="Disordered" evidence="7">
    <location>
        <begin position="41"/>
        <end position="73"/>
    </location>
</feature>
<evidence type="ECO:0000256" key="6">
    <source>
        <dbReference type="PROSITE-ProRule" id="PRU00505"/>
    </source>
</evidence>
<dbReference type="AlphaFoldDB" id="A0A9P4HGP4"/>
<sequence length="803" mass="90100">MELQQHRSCVLPNSATELEGTSLDTSQQRAVFQERSANWPHDFNAHNLPVQKRSQTSSPTANTYARRTAPRSEKQVEYELKRLYRMLQRSDKYQKYREKQPVMTVAEVLAKEARELAEQQAREAERPEFLEHAFWKALVRWPPMGRKKHMLDGALRGRNELIQDSIRRDTGITRDRKQVSSHLQVLKQHLANLPAVLVYMAAPEEDKKRHRARESSHAYQLTHLRERHHAQRTASAARYDYHAPNAQARPTLIYSSYAYGPTASRVGETSASPYSIANFTMLASADEETVHSFTRLASDGRINDLNVTDVACWRRQYPEFDFLQRQMESWASEGRHILVCDASMNVMTEVRPNAHLLIDFNLHTQRDLSVYESVECTTRFFDSGDPSPNPHLDGAAARDLKEHRTSCKFEASEPNVCGSEGCLTIAFGSNFWVNRMTRYQSLRHRDEKSVASSLLCLTATQDIYGIRPETGDAECILTILWRFAQTRNSAEVGSMKWRAVSFNTRTTGSIDQRWFKREAESTGILLGLEDGHDGSLEHCSTAAPRAPPSYHRIAQHHFDYTRPHSPTHLYNLNASEHEQPPQLQLDILASMQPDLEHPQTSAAPSASTDYSQQSLPDMSHNQDTVGIYANDSNDFDFHGGHITISGAFEPAINLAAYGSFASQSAGLDGLHALAGLDYDGYSLGLACADSNELVDNAAEKYHTYMNHSQTTNGHGGMHTQQTLAGPSPALTQGEKLVAHGLQDAHINVNPSLWNLQSPFHEDTAGGASDSVDCRKDSAVHGHGVGLGIGMLEMIERDQRARRY</sequence>
<gene>
    <name evidence="9" type="ORF">EK21DRAFT_98528</name>
</gene>
<feature type="DNA-binding region" description="TEA" evidence="6">
    <location>
        <begin position="119"/>
        <end position="193"/>
    </location>
</feature>
<dbReference type="PANTHER" id="PTHR11834:SF0">
    <property type="entry name" value="PROTEIN SCALLOPED"/>
    <property type="match status" value="1"/>
</dbReference>
<comment type="subcellular location">
    <subcellularLocation>
        <location evidence="1">Nucleus</location>
    </subcellularLocation>
</comment>
<dbReference type="EMBL" id="ML978169">
    <property type="protein sequence ID" value="KAF2032947.1"/>
    <property type="molecule type" value="Genomic_DNA"/>
</dbReference>
<evidence type="ECO:0000256" key="5">
    <source>
        <dbReference type="ARBA" id="ARBA00023242"/>
    </source>
</evidence>
<dbReference type="InterPro" id="IPR050937">
    <property type="entry name" value="TEC1_TEAD_TF"/>
</dbReference>
<keyword evidence="5" id="KW-0539">Nucleus</keyword>
<dbReference type="SMART" id="SM00426">
    <property type="entry name" value="TEA"/>
    <property type="match status" value="1"/>
</dbReference>
<comment type="caution">
    <text evidence="9">The sequence shown here is derived from an EMBL/GenBank/DDBJ whole genome shotgun (WGS) entry which is preliminary data.</text>
</comment>
<feature type="domain" description="TEA" evidence="8">
    <location>
        <begin position="119"/>
        <end position="193"/>
    </location>
</feature>
<dbReference type="Proteomes" id="UP000799777">
    <property type="component" value="Unassembled WGS sequence"/>
</dbReference>
<evidence type="ECO:0000256" key="2">
    <source>
        <dbReference type="ARBA" id="ARBA00008421"/>
    </source>
</evidence>
<dbReference type="GO" id="GO:0005634">
    <property type="term" value="C:nucleus"/>
    <property type="evidence" value="ECO:0007669"/>
    <property type="project" value="UniProtKB-SubCell"/>
</dbReference>
<dbReference type="PRINTS" id="PR00065">
    <property type="entry name" value="TEADOMAIN"/>
</dbReference>
<dbReference type="Gene3D" id="6.10.20.40">
    <property type="entry name" value="TEA/ATTS domain"/>
    <property type="match status" value="1"/>
</dbReference>
<dbReference type="InterPro" id="IPR000818">
    <property type="entry name" value="TEA/ATTS_dom"/>
</dbReference>
<evidence type="ECO:0000256" key="3">
    <source>
        <dbReference type="ARBA" id="ARBA00023015"/>
    </source>
</evidence>
<dbReference type="InterPro" id="IPR038096">
    <property type="entry name" value="TEA/ATTS_sf"/>
</dbReference>
<feature type="compositionally biased region" description="Polar residues" evidence="7">
    <location>
        <begin position="52"/>
        <end position="65"/>
    </location>
</feature>
<dbReference type="PANTHER" id="PTHR11834">
    <property type="entry name" value="TRANSCRIPTIONAL ENHANCER FACTOR TEF RELATED"/>
    <property type="match status" value="1"/>
</dbReference>
<dbReference type="PROSITE" id="PS51088">
    <property type="entry name" value="TEA_2"/>
    <property type="match status" value="1"/>
</dbReference>
<keyword evidence="4" id="KW-0804">Transcription</keyword>
<dbReference type="GO" id="GO:0000981">
    <property type="term" value="F:DNA-binding transcription factor activity, RNA polymerase II-specific"/>
    <property type="evidence" value="ECO:0007669"/>
    <property type="project" value="TreeGrafter"/>
</dbReference>
<proteinExistence type="inferred from homology"/>
<reference evidence="9" key="1">
    <citation type="journal article" date="2020" name="Stud. Mycol.">
        <title>101 Dothideomycetes genomes: a test case for predicting lifestyles and emergence of pathogens.</title>
        <authorList>
            <person name="Haridas S."/>
            <person name="Albert R."/>
            <person name="Binder M."/>
            <person name="Bloem J."/>
            <person name="Labutti K."/>
            <person name="Salamov A."/>
            <person name="Andreopoulos B."/>
            <person name="Baker S."/>
            <person name="Barry K."/>
            <person name="Bills G."/>
            <person name="Bluhm B."/>
            <person name="Cannon C."/>
            <person name="Castanera R."/>
            <person name="Culley D."/>
            <person name="Daum C."/>
            <person name="Ezra D."/>
            <person name="Gonzalez J."/>
            <person name="Henrissat B."/>
            <person name="Kuo A."/>
            <person name="Liang C."/>
            <person name="Lipzen A."/>
            <person name="Lutzoni F."/>
            <person name="Magnuson J."/>
            <person name="Mondo S."/>
            <person name="Nolan M."/>
            <person name="Ohm R."/>
            <person name="Pangilinan J."/>
            <person name="Park H.-J."/>
            <person name="Ramirez L."/>
            <person name="Alfaro M."/>
            <person name="Sun H."/>
            <person name="Tritt A."/>
            <person name="Yoshinaga Y."/>
            <person name="Zwiers L.-H."/>
            <person name="Turgeon B."/>
            <person name="Goodwin S."/>
            <person name="Spatafora J."/>
            <person name="Crous P."/>
            <person name="Grigoriev I."/>
        </authorList>
    </citation>
    <scope>NUCLEOTIDE SEQUENCE</scope>
    <source>
        <strain evidence="9">CBS 110217</strain>
    </source>
</reference>
<organism evidence="9 10">
    <name type="scientific">Setomelanomma holmii</name>
    <dbReference type="NCBI Taxonomy" id="210430"/>
    <lineage>
        <taxon>Eukaryota</taxon>
        <taxon>Fungi</taxon>
        <taxon>Dikarya</taxon>
        <taxon>Ascomycota</taxon>
        <taxon>Pezizomycotina</taxon>
        <taxon>Dothideomycetes</taxon>
        <taxon>Pleosporomycetidae</taxon>
        <taxon>Pleosporales</taxon>
        <taxon>Pleosporineae</taxon>
        <taxon>Phaeosphaeriaceae</taxon>
        <taxon>Setomelanomma</taxon>
    </lineage>
</organism>
<keyword evidence="10" id="KW-1185">Reference proteome</keyword>
<evidence type="ECO:0000313" key="9">
    <source>
        <dbReference type="EMBL" id="KAF2032947.1"/>
    </source>
</evidence>
<evidence type="ECO:0000256" key="4">
    <source>
        <dbReference type="ARBA" id="ARBA00023163"/>
    </source>
</evidence>
<evidence type="ECO:0000256" key="7">
    <source>
        <dbReference type="SAM" id="MobiDB-lite"/>
    </source>
</evidence>
<keyword evidence="3" id="KW-0805">Transcription regulation</keyword>
<dbReference type="Pfam" id="PF01285">
    <property type="entry name" value="TEA"/>
    <property type="match status" value="1"/>
</dbReference>